<evidence type="ECO:0000313" key="1">
    <source>
        <dbReference type="EMBL" id="KAJ8994245.1"/>
    </source>
</evidence>
<dbReference type="Proteomes" id="UP001161757">
    <property type="component" value="Unassembled WGS sequence"/>
</dbReference>
<gene>
    <name evidence="1" type="ORF">HRR80_002740</name>
</gene>
<comment type="caution">
    <text evidence="1">The sequence shown here is derived from an EMBL/GenBank/DDBJ whole genome shotgun (WGS) entry which is preliminary data.</text>
</comment>
<proteinExistence type="predicted"/>
<name>A0AAN6IWX1_EXODE</name>
<reference evidence="1" key="1">
    <citation type="submission" date="2023-01" db="EMBL/GenBank/DDBJ databases">
        <title>Exophiala dermititidis isolated from Cystic Fibrosis Patient.</title>
        <authorList>
            <person name="Kurbessoian T."/>
            <person name="Crocker A."/>
            <person name="Murante D."/>
            <person name="Hogan D.A."/>
            <person name="Stajich J.E."/>
        </authorList>
    </citation>
    <scope>NUCLEOTIDE SEQUENCE</scope>
    <source>
        <strain evidence="1">Ex8</strain>
    </source>
</reference>
<organism evidence="1 2">
    <name type="scientific">Exophiala dermatitidis</name>
    <name type="common">Black yeast-like fungus</name>
    <name type="synonym">Wangiella dermatitidis</name>
    <dbReference type="NCBI Taxonomy" id="5970"/>
    <lineage>
        <taxon>Eukaryota</taxon>
        <taxon>Fungi</taxon>
        <taxon>Dikarya</taxon>
        <taxon>Ascomycota</taxon>
        <taxon>Pezizomycotina</taxon>
        <taxon>Eurotiomycetes</taxon>
        <taxon>Chaetothyriomycetidae</taxon>
        <taxon>Chaetothyriales</taxon>
        <taxon>Herpotrichiellaceae</taxon>
        <taxon>Exophiala</taxon>
    </lineage>
</organism>
<dbReference type="EMBL" id="JAJGCB010000003">
    <property type="protein sequence ID" value="KAJ8994245.1"/>
    <property type="molecule type" value="Genomic_DNA"/>
</dbReference>
<accession>A0AAN6IWX1</accession>
<dbReference type="AlphaFoldDB" id="A0AAN6IWX1"/>
<evidence type="ECO:0000313" key="2">
    <source>
        <dbReference type="Proteomes" id="UP001161757"/>
    </source>
</evidence>
<sequence>MVDVPLRLAGAYCCSPLRSCAVAPSRMDGTAQADDCALEEGGDRPYHQLGTSEFFSGPSKTEGARLANVFVPGHRHLNLSSTYAPQRLRHRLLRSQRSTNSMLFLGFHYAGTKVGGAIACLLPVLHRYFG</sequence>
<protein>
    <submittedName>
        <fullName evidence="1">Uncharacterized protein</fullName>
    </submittedName>
</protein>